<evidence type="ECO:0000313" key="5">
    <source>
        <dbReference type="EMBL" id="GMF12682.1"/>
    </source>
</evidence>
<dbReference type="Gene3D" id="3.80.10.10">
    <property type="entry name" value="Ribonuclease Inhibitor"/>
    <property type="match status" value="1"/>
</dbReference>
<accession>A0A9W6WPM3</accession>
<name>A0A9W6WPM3_9STRA</name>
<dbReference type="InterPro" id="IPR036047">
    <property type="entry name" value="F-box-like_dom_sf"/>
</dbReference>
<dbReference type="SUPFAM" id="SSF52047">
    <property type="entry name" value="RNI-like"/>
    <property type="match status" value="1"/>
</dbReference>
<dbReference type="PANTHER" id="PTHR24113">
    <property type="entry name" value="RAN GTPASE-ACTIVATING PROTEIN 1"/>
    <property type="match status" value="1"/>
</dbReference>
<gene>
    <name evidence="5" type="ORF">Plil01_000325500</name>
</gene>
<dbReference type="PANTHER" id="PTHR24113:SF12">
    <property type="entry name" value="RAN GTPASE-ACTIVATING PROTEIN 1"/>
    <property type="match status" value="1"/>
</dbReference>
<feature type="region of interest" description="Disordered" evidence="4">
    <location>
        <begin position="464"/>
        <end position="493"/>
    </location>
</feature>
<dbReference type="AlphaFoldDB" id="A0A9W6WPM3"/>
<keyword evidence="1" id="KW-0343">GTPase activation</keyword>
<dbReference type="GO" id="GO:0048471">
    <property type="term" value="C:perinuclear region of cytoplasm"/>
    <property type="evidence" value="ECO:0007669"/>
    <property type="project" value="TreeGrafter"/>
</dbReference>
<evidence type="ECO:0000256" key="2">
    <source>
        <dbReference type="ARBA" id="ARBA00022614"/>
    </source>
</evidence>
<keyword evidence="6" id="KW-1185">Reference proteome</keyword>
<dbReference type="GO" id="GO:0006913">
    <property type="term" value="P:nucleocytoplasmic transport"/>
    <property type="evidence" value="ECO:0007669"/>
    <property type="project" value="TreeGrafter"/>
</dbReference>
<dbReference type="CDD" id="cd09917">
    <property type="entry name" value="F-box_SF"/>
    <property type="match status" value="1"/>
</dbReference>
<dbReference type="GO" id="GO:0005096">
    <property type="term" value="F:GTPase activator activity"/>
    <property type="evidence" value="ECO:0007669"/>
    <property type="project" value="UniProtKB-KW"/>
</dbReference>
<dbReference type="SUPFAM" id="SSF81383">
    <property type="entry name" value="F-box domain"/>
    <property type="match status" value="1"/>
</dbReference>
<dbReference type="OrthoDB" id="162132at2759"/>
<feature type="compositionally biased region" description="Acidic residues" evidence="4">
    <location>
        <begin position="466"/>
        <end position="478"/>
    </location>
</feature>
<proteinExistence type="predicted"/>
<evidence type="ECO:0000256" key="4">
    <source>
        <dbReference type="SAM" id="MobiDB-lite"/>
    </source>
</evidence>
<protein>
    <submittedName>
        <fullName evidence="5">Unnamed protein product</fullName>
    </submittedName>
</protein>
<keyword evidence="2" id="KW-0433">Leucine-rich repeat</keyword>
<dbReference type="InterPro" id="IPR027038">
    <property type="entry name" value="RanGap"/>
</dbReference>
<evidence type="ECO:0000256" key="1">
    <source>
        <dbReference type="ARBA" id="ARBA00022468"/>
    </source>
</evidence>
<dbReference type="GO" id="GO:0005829">
    <property type="term" value="C:cytosol"/>
    <property type="evidence" value="ECO:0007669"/>
    <property type="project" value="TreeGrafter"/>
</dbReference>
<organism evidence="5 6">
    <name type="scientific">Phytophthora lilii</name>
    <dbReference type="NCBI Taxonomy" id="2077276"/>
    <lineage>
        <taxon>Eukaryota</taxon>
        <taxon>Sar</taxon>
        <taxon>Stramenopiles</taxon>
        <taxon>Oomycota</taxon>
        <taxon>Peronosporomycetes</taxon>
        <taxon>Peronosporales</taxon>
        <taxon>Peronosporaceae</taxon>
        <taxon>Phytophthora</taxon>
    </lineage>
</organism>
<evidence type="ECO:0000256" key="3">
    <source>
        <dbReference type="ARBA" id="ARBA00022737"/>
    </source>
</evidence>
<dbReference type="EMBL" id="BSXW01000129">
    <property type="protein sequence ID" value="GMF12682.1"/>
    <property type="molecule type" value="Genomic_DNA"/>
</dbReference>
<feature type="compositionally biased region" description="Basic and acidic residues" evidence="4">
    <location>
        <begin position="479"/>
        <end position="493"/>
    </location>
</feature>
<evidence type="ECO:0000313" key="6">
    <source>
        <dbReference type="Proteomes" id="UP001165083"/>
    </source>
</evidence>
<keyword evidence="3" id="KW-0677">Repeat</keyword>
<dbReference type="GO" id="GO:0031267">
    <property type="term" value="F:small GTPase binding"/>
    <property type="evidence" value="ECO:0007669"/>
    <property type="project" value="TreeGrafter"/>
</dbReference>
<dbReference type="InterPro" id="IPR032675">
    <property type="entry name" value="LRR_dom_sf"/>
</dbReference>
<dbReference type="GO" id="GO:0005634">
    <property type="term" value="C:nucleus"/>
    <property type="evidence" value="ECO:0007669"/>
    <property type="project" value="TreeGrafter"/>
</dbReference>
<dbReference type="SMART" id="SM00368">
    <property type="entry name" value="LRR_RI"/>
    <property type="match status" value="4"/>
</dbReference>
<dbReference type="Proteomes" id="UP001165083">
    <property type="component" value="Unassembled WGS sequence"/>
</dbReference>
<sequence>MVSTAREVSAFATNPAWHDPTDVQVRKIMMARLRNHPALAQHHPILQTREDTGTSPSLLQRLEWMLYHSAGSLSEYLHQPSLERRVQGLVTHYKRKRSETEPSEDVMASIRASAAKRHRPRLTISEEEIRNCSVGARGCVLNSNLDLLHQVCSFLDGKDVLRCRAVNKFLYLHAPSFVRSLHIDASSASVTETRNRGDGAASGLCTLLHECKNLTSLTISNQANQAHLKAGVVFPRALTAATYMASLATTSYGHQLVREVSRALEEGACPSLEKLELLAPFDFATESDGVFLALRALAEPKVVRKPLKHLVLDATFLGDRGIEDLANLLETQDTSFQHLQTLTVRNNFMGEAGCRALLEAIESFEELQTLDLSRNILTDTDALALADLLDDPVTDMSFCDSMDGDRKVSSEDERMPEQFNVLGLAGLRTLKLQENFITCDGFHAITIALCARQGFVATISDATGYNEEDDGGEDDEVNAAEREVELMDVDQEH</sequence>
<reference evidence="5" key="1">
    <citation type="submission" date="2023-04" db="EMBL/GenBank/DDBJ databases">
        <title>Phytophthora lilii NBRC 32176.</title>
        <authorList>
            <person name="Ichikawa N."/>
            <person name="Sato H."/>
            <person name="Tonouchi N."/>
        </authorList>
    </citation>
    <scope>NUCLEOTIDE SEQUENCE</scope>
    <source>
        <strain evidence="5">NBRC 32176</strain>
    </source>
</reference>
<comment type="caution">
    <text evidence="5">The sequence shown here is derived from an EMBL/GenBank/DDBJ whole genome shotgun (WGS) entry which is preliminary data.</text>
</comment>